<evidence type="ECO:0000256" key="2">
    <source>
        <dbReference type="ARBA" id="ARBA00004389"/>
    </source>
</evidence>
<feature type="compositionally biased region" description="Low complexity" evidence="13">
    <location>
        <begin position="167"/>
        <end position="190"/>
    </location>
</feature>
<keyword evidence="7" id="KW-0805">Transcription regulation</keyword>
<keyword evidence="8" id="KW-0238">DNA-binding</keyword>
<feature type="region of interest" description="Disordered" evidence="13">
    <location>
        <begin position="670"/>
        <end position="704"/>
    </location>
</feature>
<dbReference type="EMBL" id="JAINDJ010000003">
    <property type="protein sequence ID" value="KAG9454836.1"/>
    <property type="molecule type" value="Genomic_DNA"/>
</dbReference>
<feature type="compositionally biased region" description="Polar residues" evidence="13">
    <location>
        <begin position="517"/>
        <end position="531"/>
    </location>
</feature>
<dbReference type="AlphaFoldDB" id="A0AAV7F2C6"/>
<evidence type="ECO:0000259" key="15">
    <source>
        <dbReference type="PROSITE" id="PS50217"/>
    </source>
</evidence>
<evidence type="ECO:0000256" key="11">
    <source>
        <dbReference type="ARBA" id="ARBA00023180"/>
    </source>
</evidence>
<name>A0AAV7F2C6_ARIFI</name>
<comment type="subcellular location">
    <subcellularLocation>
        <location evidence="2">Endoplasmic reticulum membrane</location>
        <topology evidence="2">Single-pass membrane protein</topology>
    </subcellularLocation>
    <subcellularLocation>
        <location evidence="1">Nucleus</location>
    </subcellularLocation>
</comment>
<feature type="region of interest" description="Disordered" evidence="13">
    <location>
        <begin position="574"/>
        <end position="607"/>
    </location>
</feature>
<dbReference type="GO" id="GO:0003677">
    <property type="term" value="F:DNA binding"/>
    <property type="evidence" value="ECO:0007669"/>
    <property type="project" value="UniProtKB-KW"/>
</dbReference>
<dbReference type="CDD" id="cd14704">
    <property type="entry name" value="bZIP_HY5-like"/>
    <property type="match status" value="1"/>
</dbReference>
<keyword evidence="17" id="KW-1185">Reference proteome</keyword>
<organism evidence="16 17">
    <name type="scientific">Aristolochia fimbriata</name>
    <name type="common">White veined hardy Dutchman's pipe vine</name>
    <dbReference type="NCBI Taxonomy" id="158543"/>
    <lineage>
        <taxon>Eukaryota</taxon>
        <taxon>Viridiplantae</taxon>
        <taxon>Streptophyta</taxon>
        <taxon>Embryophyta</taxon>
        <taxon>Tracheophyta</taxon>
        <taxon>Spermatophyta</taxon>
        <taxon>Magnoliopsida</taxon>
        <taxon>Magnoliidae</taxon>
        <taxon>Piperales</taxon>
        <taxon>Aristolochiaceae</taxon>
        <taxon>Aristolochia</taxon>
    </lineage>
</organism>
<evidence type="ECO:0000256" key="1">
    <source>
        <dbReference type="ARBA" id="ARBA00004123"/>
    </source>
</evidence>
<dbReference type="FunFam" id="1.20.5.170:FF:000085">
    <property type="entry name" value="bZIP transcription factor 49"/>
    <property type="match status" value="1"/>
</dbReference>
<dbReference type="InterPro" id="IPR004827">
    <property type="entry name" value="bZIP"/>
</dbReference>
<dbReference type="SUPFAM" id="SSF57959">
    <property type="entry name" value="Leucine zipper domain"/>
    <property type="match status" value="1"/>
</dbReference>
<dbReference type="GO" id="GO:0003700">
    <property type="term" value="F:DNA-binding transcription factor activity"/>
    <property type="evidence" value="ECO:0007669"/>
    <property type="project" value="InterPro"/>
</dbReference>
<dbReference type="InterPro" id="IPR046347">
    <property type="entry name" value="bZIP_sf"/>
</dbReference>
<evidence type="ECO:0000256" key="5">
    <source>
        <dbReference type="ARBA" id="ARBA00022824"/>
    </source>
</evidence>
<evidence type="ECO:0000256" key="3">
    <source>
        <dbReference type="ARBA" id="ARBA00007163"/>
    </source>
</evidence>
<evidence type="ECO:0000256" key="8">
    <source>
        <dbReference type="ARBA" id="ARBA00023125"/>
    </source>
</evidence>
<accession>A0AAV7F2C6</accession>
<dbReference type="GO" id="GO:0006950">
    <property type="term" value="P:response to stress"/>
    <property type="evidence" value="ECO:0007669"/>
    <property type="project" value="UniProtKB-ARBA"/>
</dbReference>
<evidence type="ECO:0000313" key="16">
    <source>
        <dbReference type="EMBL" id="KAG9454836.1"/>
    </source>
</evidence>
<keyword evidence="10" id="KW-0804">Transcription</keyword>
<sequence length="766" mass="82215">MAESSQGCPDSNLHASFPPVDADFLDDFPVDFTFGDDLVNDLGFDDALDFSIDDFLSPPDTDEFKNELGVSDLSQSGFGDSTASGSHGEDDRGSDAARFLNFPLLESESHGSGDERGEGDSKSPASHNDLGVLDASSPESDNFDRVSCASDDRGSNIVKVPDPPSPDSGNSSHEVTKSSTSSLDSSNILSEPASLQIKPEVDCKPFISKKKKEREGGNANPRMAKYRRSSSPDENAASTPIFRSGSDEEVKRKARLMRNRESAQLSRQRKKHYVEELEDKVRALHSTITELNGKLSYVMAENASLKQQLVGGALPPVFTPPPPVGAIHFPWVPCTSYAVKPQGAHVPLIPIPRLKPQQPVSAPKAKRGENKKAESKTKKVASVSFVGFFFFFLLFGGLFPVLNVQYEGVTGLGRSDIVSRMSMAQSRGRVLQVSGSVNHTGENGGYGFGAYGGKKDIGEINFENLGSKSAGIDVFEPEGESRRSGNGSKPLVASLYVPRNDRLVKIEGNLIIHSVLTSEKASSHARSGSKNENGHDSLDNEAANTRLAIPGSMASALALSKHGMDLERQSNLYRASSQHPKAIGSGTGSGSGDFHRNKRESAPSDGSLQKWFHEGLAGPIFNSGMCTEVFQFKVSSSPDAISPVESAVNISDTQPNPAELNMRKNRRILHSHPLPLPGSSLNETVKPSNSSTEENLRGNSPKSSSMVVSLLVDPREASEDGDGLFAPKSKSLPRIFVVVLLDSVKYVTYSCVLPLKGATGLHLVTT</sequence>
<protein>
    <recommendedName>
        <fullName evidence="15">BZIP domain-containing protein</fullName>
    </recommendedName>
</protein>
<proteinExistence type="inferred from homology"/>
<evidence type="ECO:0000256" key="6">
    <source>
        <dbReference type="ARBA" id="ARBA00022989"/>
    </source>
</evidence>
<feature type="compositionally biased region" description="Basic and acidic residues" evidence="13">
    <location>
        <begin position="107"/>
        <end position="121"/>
    </location>
</feature>
<dbReference type="Pfam" id="PF00170">
    <property type="entry name" value="bZIP_1"/>
    <property type="match status" value="1"/>
</dbReference>
<evidence type="ECO:0000256" key="13">
    <source>
        <dbReference type="SAM" id="MobiDB-lite"/>
    </source>
</evidence>
<evidence type="ECO:0000256" key="9">
    <source>
        <dbReference type="ARBA" id="ARBA00023136"/>
    </source>
</evidence>
<keyword evidence="11" id="KW-0325">Glycoprotein</keyword>
<dbReference type="Proteomes" id="UP000825729">
    <property type="component" value="Unassembled WGS sequence"/>
</dbReference>
<evidence type="ECO:0000313" key="17">
    <source>
        <dbReference type="Proteomes" id="UP000825729"/>
    </source>
</evidence>
<keyword evidence="12" id="KW-0539">Nucleus</keyword>
<dbReference type="Gene3D" id="1.20.5.170">
    <property type="match status" value="1"/>
</dbReference>
<gene>
    <name evidence="16" type="ORF">H6P81_007740</name>
</gene>
<keyword evidence="4 14" id="KW-0812">Transmembrane</keyword>
<dbReference type="GO" id="GO:0005789">
    <property type="term" value="C:endoplasmic reticulum membrane"/>
    <property type="evidence" value="ECO:0007669"/>
    <property type="project" value="UniProtKB-SubCell"/>
</dbReference>
<feature type="domain" description="BZIP" evidence="15">
    <location>
        <begin position="249"/>
        <end position="309"/>
    </location>
</feature>
<comment type="caution">
    <text evidence="16">The sequence shown here is derived from an EMBL/GenBank/DDBJ whole genome shotgun (WGS) entry which is preliminary data.</text>
</comment>
<evidence type="ECO:0000256" key="10">
    <source>
        <dbReference type="ARBA" id="ARBA00023163"/>
    </source>
</evidence>
<evidence type="ECO:0000256" key="14">
    <source>
        <dbReference type="SAM" id="Phobius"/>
    </source>
</evidence>
<feature type="compositionally biased region" description="Polar residues" evidence="13">
    <location>
        <begin position="679"/>
        <end position="704"/>
    </location>
</feature>
<feature type="compositionally biased region" description="Basic and acidic residues" evidence="13">
    <location>
        <begin position="593"/>
        <end position="602"/>
    </location>
</feature>
<dbReference type="SMART" id="SM00338">
    <property type="entry name" value="BRLZ"/>
    <property type="match status" value="1"/>
</dbReference>
<dbReference type="PANTHER" id="PTHR47416">
    <property type="entry name" value="BASIC-LEUCINE ZIPPER TRANSCRIPTION FACTOR F-RELATED"/>
    <property type="match status" value="1"/>
</dbReference>
<keyword evidence="9 14" id="KW-0472">Membrane</keyword>
<keyword evidence="5" id="KW-0256">Endoplasmic reticulum</keyword>
<feature type="region of interest" description="Disordered" evidence="13">
    <location>
        <begin position="517"/>
        <end position="539"/>
    </location>
</feature>
<dbReference type="PROSITE" id="PS50217">
    <property type="entry name" value="BZIP"/>
    <property type="match status" value="1"/>
</dbReference>
<evidence type="ECO:0000256" key="7">
    <source>
        <dbReference type="ARBA" id="ARBA00023015"/>
    </source>
</evidence>
<feature type="compositionally biased region" description="Polar residues" evidence="13">
    <location>
        <begin position="72"/>
        <end position="85"/>
    </location>
</feature>
<evidence type="ECO:0000256" key="4">
    <source>
        <dbReference type="ARBA" id="ARBA00022692"/>
    </source>
</evidence>
<keyword evidence="6 14" id="KW-1133">Transmembrane helix</keyword>
<evidence type="ECO:0000256" key="12">
    <source>
        <dbReference type="ARBA" id="ARBA00023242"/>
    </source>
</evidence>
<comment type="similarity">
    <text evidence="3">Belongs to the bZIP family.</text>
</comment>
<feature type="region of interest" description="Disordered" evidence="13">
    <location>
        <begin position="61"/>
        <end position="249"/>
    </location>
</feature>
<feature type="transmembrane region" description="Helical" evidence="14">
    <location>
        <begin position="380"/>
        <end position="402"/>
    </location>
</feature>
<dbReference type="PANTHER" id="PTHR47416:SF3">
    <property type="entry name" value="BZIP TRANSCRIPTION FACTOR 17-RELATED"/>
    <property type="match status" value="1"/>
</dbReference>
<reference evidence="16 17" key="1">
    <citation type="submission" date="2021-07" db="EMBL/GenBank/DDBJ databases">
        <title>The Aristolochia fimbriata genome: insights into angiosperm evolution, floral development and chemical biosynthesis.</title>
        <authorList>
            <person name="Jiao Y."/>
        </authorList>
    </citation>
    <scope>NUCLEOTIDE SEQUENCE [LARGE SCALE GENOMIC DNA]</scope>
    <source>
        <strain evidence="16">IBCAS-2021</strain>
        <tissue evidence="16">Leaf</tissue>
    </source>
</reference>
<dbReference type="GO" id="GO:0005634">
    <property type="term" value="C:nucleus"/>
    <property type="evidence" value="ECO:0007669"/>
    <property type="project" value="UniProtKB-SubCell"/>
</dbReference>
<feature type="region of interest" description="Disordered" evidence="13">
    <location>
        <begin position="355"/>
        <end position="374"/>
    </location>
</feature>